<accession>A0A5E4PEC4</accession>
<dbReference type="PANTHER" id="PTHR43162:SF1">
    <property type="entry name" value="PRESTALK A DIFFERENTIATION PROTEIN A"/>
    <property type="match status" value="1"/>
</dbReference>
<dbReference type="Gene3D" id="3.40.50.720">
    <property type="entry name" value="NAD(P)-binding Rossmann-like Domain"/>
    <property type="match status" value="1"/>
</dbReference>
<dbReference type="PANTHER" id="PTHR43162">
    <property type="match status" value="1"/>
</dbReference>
<dbReference type="Gene3D" id="3.90.25.10">
    <property type="entry name" value="UDP-galactose 4-epimerase, domain 1"/>
    <property type="match status" value="1"/>
</dbReference>
<name>A0A5E4PEC4_9COXI</name>
<sequence length="308" mass="34683">MSKPKVLVLGATGQVGKLLGDHLKDDSSLELIVGTRKKEKLDQLSKLYRQAVYIDLDNPQTFAGVLQDIDRLFLLTGYSVSMLVQSKTIIDAAITAGVKHVVHLGVFSRAWNCTAPHFAWHQMIEVYIKNTPLKWTFLHPNCFLQNLTAFSVLTGNELRWYTTKPCGWIALEDVAEAAATILKEGENKHHGKDYWFSTESLDIYQVADVISEVIGTKVIASPRSANLFIPDMGGDPKTIDPYFFSVAETCEQIEDGRMSYIGDVKDDISLLLNRKGLSLRVWAEKHKEELIRLIHETTSTNMKWGKNE</sequence>
<proteinExistence type="predicted"/>
<dbReference type="KEGG" id="asip:AQUSIP_00490"/>
<dbReference type="Pfam" id="PF05368">
    <property type="entry name" value="NmrA"/>
    <property type="match status" value="1"/>
</dbReference>
<dbReference type="SUPFAM" id="SSF51735">
    <property type="entry name" value="NAD(P)-binding Rossmann-fold domains"/>
    <property type="match status" value="1"/>
</dbReference>
<evidence type="ECO:0000313" key="3">
    <source>
        <dbReference type="Proteomes" id="UP000324194"/>
    </source>
</evidence>
<organism evidence="2 3">
    <name type="scientific">Aquicella siphonis</name>
    <dbReference type="NCBI Taxonomy" id="254247"/>
    <lineage>
        <taxon>Bacteria</taxon>
        <taxon>Pseudomonadati</taxon>
        <taxon>Pseudomonadota</taxon>
        <taxon>Gammaproteobacteria</taxon>
        <taxon>Legionellales</taxon>
        <taxon>Coxiellaceae</taxon>
        <taxon>Aquicella</taxon>
    </lineage>
</organism>
<dbReference type="Proteomes" id="UP000324194">
    <property type="component" value="Chromosome 1"/>
</dbReference>
<reference evidence="2 3" key="1">
    <citation type="submission" date="2019-08" db="EMBL/GenBank/DDBJ databases">
        <authorList>
            <person name="Guy L."/>
        </authorList>
    </citation>
    <scope>NUCLEOTIDE SEQUENCE [LARGE SCALE GENOMIC DNA]</scope>
    <source>
        <strain evidence="2 3">SGT-108</strain>
    </source>
</reference>
<evidence type="ECO:0000313" key="2">
    <source>
        <dbReference type="EMBL" id="VVC74777.1"/>
    </source>
</evidence>
<protein>
    <submittedName>
        <fullName evidence="2">NAD(P)H azoreductase</fullName>
    </submittedName>
</protein>
<dbReference type="EMBL" id="LR699119">
    <property type="protein sequence ID" value="VVC74777.1"/>
    <property type="molecule type" value="Genomic_DNA"/>
</dbReference>
<dbReference type="AlphaFoldDB" id="A0A5E4PEC4"/>
<feature type="domain" description="NmrA-like" evidence="1">
    <location>
        <begin position="3"/>
        <end position="218"/>
    </location>
</feature>
<dbReference type="RefSeq" id="WP_197737261.1">
    <property type="nucleotide sequence ID" value="NZ_LR699119.1"/>
</dbReference>
<dbReference type="InterPro" id="IPR036291">
    <property type="entry name" value="NAD(P)-bd_dom_sf"/>
</dbReference>
<gene>
    <name evidence="2" type="primary">azoB</name>
    <name evidence="2" type="ORF">AQUSIP_00490</name>
</gene>
<dbReference type="InterPro" id="IPR008030">
    <property type="entry name" value="NmrA-like"/>
</dbReference>
<evidence type="ECO:0000259" key="1">
    <source>
        <dbReference type="Pfam" id="PF05368"/>
    </source>
</evidence>
<keyword evidence="3" id="KW-1185">Reference proteome</keyword>
<dbReference type="InterPro" id="IPR051604">
    <property type="entry name" value="Ergot_Alk_Oxidoreductase"/>
</dbReference>